<accession>A0A7T3DHM8</accession>
<feature type="domain" description="HTH cro/C1-type" evidence="4">
    <location>
        <begin position="38"/>
        <end position="73"/>
    </location>
</feature>
<keyword evidence="2" id="KW-0238">DNA-binding</keyword>
<dbReference type="PROSITE" id="PS50943">
    <property type="entry name" value="HTH_CROC1"/>
    <property type="match status" value="1"/>
</dbReference>
<dbReference type="PANTHER" id="PTHR40661:SF3">
    <property type="entry name" value="FELS-1 PROPHAGE TRANSCRIPTIONAL REGULATOR"/>
    <property type="match status" value="1"/>
</dbReference>
<evidence type="ECO:0000256" key="3">
    <source>
        <dbReference type="ARBA" id="ARBA00023163"/>
    </source>
</evidence>
<dbReference type="PANTHER" id="PTHR40661">
    <property type="match status" value="1"/>
</dbReference>
<evidence type="ECO:0000259" key="4">
    <source>
        <dbReference type="PROSITE" id="PS50943"/>
    </source>
</evidence>
<organism evidence="5 6">
    <name type="scientific">Delftia lacustris</name>
    <dbReference type="NCBI Taxonomy" id="558537"/>
    <lineage>
        <taxon>Bacteria</taxon>
        <taxon>Pseudomonadati</taxon>
        <taxon>Pseudomonadota</taxon>
        <taxon>Betaproteobacteria</taxon>
        <taxon>Burkholderiales</taxon>
        <taxon>Comamonadaceae</taxon>
        <taxon>Delftia</taxon>
    </lineage>
</organism>
<proteinExistence type="predicted"/>
<keyword evidence="1" id="KW-0805">Transcription regulation</keyword>
<dbReference type="SUPFAM" id="SSF51306">
    <property type="entry name" value="LexA/Signal peptidase"/>
    <property type="match status" value="1"/>
</dbReference>
<reference evidence="5 6" key="1">
    <citation type="submission" date="2020-12" db="EMBL/GenBank/DDBJ databases">
        <title>FDA dAtabase for Regulatory Grade micrObial Sequences (FDA-ARGOS): Supporting development and validation of Infectious Disease Dx tests.</title>
        <authorList>
            <person name="Sproer C."/>
            <person name="Gronow S."/>
            <person name="Severitt S."/>
            <person name="Schroder I."/>
            <person name="Tallon L."/>
            <person name="Sadzewicz L."/>
            <person name="Zhao X."/>
            <person name="Boylan J."/>
            <person name="Ott S."/>
            <person name="Bowen H."/>
            <person name="Vavikolanu K."/>
            <person name="Mehta A."/>
            <person name="Aluvathingal J."/>
            <person name="Nadendla S."/>
            <person name="Lowell S."/>
            <person name="Myers T."/>
            <person name="Yan Y."/>
            <person name="Sichtig H."/>
        </authorList>
    </citation>
    <scope>NUCLEOTIDE SEQUENCE [LARGE SCALE GENOMIC DNA]</scope>
    <source>
        <strain evidence="5 6">FDAARGOS_890</strain>
    </source>
</reference>
<evidence type="ECO:0000256" key="2">
    <source>
        <dbReference type="ARBA" id="ARBA00023125"/>
    </source>
</evidence>
<keyword evidence="6" id="KW-1185">Reference proteome</keyword>
<dbReference type="EMBL" id="CP065748">
    <property type="protein sequence ID" value="QPS83640.1"/>
    <property type="molecule type" value="Genomic_DNA"/>
</dbReference>
<dbReference type="Gene3D" id="2.10.109.10">
    <property type="entry name" value="Umud Fragment, subunit A"/>
    <property type="match status" value="1"/>
</dbReference>
<gene>
    <name evidence="5" type="ORF">I6G47_11490</name>
</gene>
<dbReference type="Pfam" id="PF00717">
    <property type="entry name" value="Peptidase_S24"/>
    <property type="match status" value="1"/>
</dbReference>
<dbReference type="GO" id="GO:0003677">
    <property type="term" value="F:DNA binding"/>
    <property type="evidence" value="ECO:0007669"/>
    <property type="project" value="UniProtKB-KW"/>
</dbReference>
<dbReference type="Gene3D" id="1.10.260.40">
    <property type="entry name" value="lambda repressor-like DNA-binding domains"/>
    <property type="match status" value="1"/>
</dbReference>
<dbReference type="InterPro" id="IPR001387">
    <property type="entry name" value="Cro/C1-type_HTH"/>
</dbReference>
<dbReference type="InterPro" id="IPR015927">
    <property type="entry name" value="Peptidase_S24_S26A/B/C"/>
</dbReference>
<protein>
    <submittedName>
        <fullName evidence="5">S24/S26 family peptidase</fullName>
    </submittedName>
</protein>
<evidence type="ECO:0000256" key="1">
    <source>
        <dbReference type="ARBA" id="ARBA00023015"/>
    </source>
</evidence>
<dbReference type="KEGG" id="dla:I6G47_11490"/>
<dbReference type="CDD" id="cd06462">
    <property type="entry name" value="Peptidase_S24_S26"/>
    <property type="match status" value="1"/>
</dbReference>
<dbReference type="Proteomes" id="UP000595064">
    <property type="component" value="Chromosome"/>
</dbReference>
<name>A0A7T3DHM8_9BURK</name>
<dbReference type="InterPro" id="IPR036286">
    <property type="entry name" value="LexA/Signal_pep-like_sf"/>
</dbReference>
<evidence type="ECO:0000313" key="6">
    <source>
        <dbReference type="Proteomes" id="UP000595064"/>
    </source>
</evidence>
<evidence type="ECO:0000313" key="5">
    <source>
        <dbReference type="EMBL" id="QPS83640.1"/>
    </source>
</evidence>
<dbReference type="AlphaFoldDB" id="A0A7T3DHM8"/>
<dbReference type="InterPro" id="IPR010982">
    <property type="entry name" value="Lambda_DNA-bd_dom_sf"/>
</dbReference>
<keyword evidence="3" id="KW-0804">Transcription</keyword>
<sequence length="219" mass="24129">MLPMRSFVNATLAENVALMIKGKAIGRLRSDMKNAGFDIGQGTLQRIVAGETGVRMESLQKFADYFSVDVDTLLRGRVAEGEDFIQLVRLDVEAAPERSRKTNLVEELGALQFRRDFLRAIGVSPVNAGIVHVTGTSMEPTIRDGAVLLLNRADRTPRRGSVYAFAWEGRMLVRRFQRVGDVWHAVADNADKSEHPDIVIAGKAEGLVQGRAIWVGAKL</sequence>